<feature type="transmembrane region" description="Helical" evidence="1">
    <location>
        <begin position="120"/>
        <end position="139"/>
    </location>
</feature>
<organism evidence="3 4">
    <name type="scientific">Lactobacillus porci</name>
    <dbReference type="NCBI Taxonomy" id="2012477"/>
    <lineage>
        <taxon>Bacteria</taxon>
        <taxon>Bacillati</taxon>
        <taxon>Bacillota</taxon>
        <taxon>Bacilli</taxon>
        <taxon>Lactobacillales</taxon>
        <taxon>Lactobacillaceae</taxon>
        <taxon>Lactobacillus</taxon>
    </lineage>
</organism>
<dbReference type="SMART" id="SM00387">
    <property type="entry name" value="HATPase_c"/>
    <property type="match status" value="1"/>
</dbReference>
<dbReference type="Pfam" id="PF14501">
    <property type="entry name" value="HATPase_c_5"/>
    <property type="match status" value="1"/>
</dbReference>
<dbReference type="Gene3D" id="3.30.565.10">
    <property type="entry name" value="Histidine kinase-like ATPase, C-terminal domain"/>
    <property type="match status" value="1"/>
</dbReference>
<dbReference type="PANTHER" id="PTHR40448:SF1">
    <property type="entry name" value="TWO-COMPONENT SENSOR HISTIDINE KINASE"/>
    <property type="match status" value="1"/>
</dbReference>
<feature type="domain" description="Histidine kinase/HSP90-like ATPase" evidence="2">
    <location>
        <begin position="340"/>
        <end position="444"/>
    </location>
</feature>
<feature type="transmembrane region" description="Helical" evidence="1">
    <location>
        <begin position="36"/>
        <end position="54"/>
    </location>
</feature>
<dbReference type="AlphaFoldDB" id="A0A6A8MAP3"/>
<feature type="transmembrane region" description="Helical" evidence="1">
    <location>
        <begin position="91"/>
        <end position="114"/>
    </location>
</feature>
<sequence length="448" mass="50690">MTLLYLLDAGTMMLAPMIDIACFLRLLDQRPASRRAWAMLFGIWLIGVIDGITVESVPSYFIDLPFEIFELTLLVLTQIKGKKVKQAVSAALIVGILGLLEDIIVNIISCWSFAETLTASLWIDLGLLLTGFLLAWPLLPKIRKYISDVRYQTNCLFLLSYLYVSTIFAYVVGMQVKKMSVGLAILLGILAVQGIYAVLSFSLSIKNQTALLNEAEERHLQAQNRQLYESNQQLKSYAASLEQDEDRLRRFKHDYRNILSSLKLAAAQNDSQQLLEKLNEYSRENFDEHALAKFQDVNHIHDDLLKSIVITKLSKIYDQGIPYRFSCQKDIDHLPLVSEMEKMDLVRVIGISFDNAIEASSGLKDARIEAMFYQENGDFEFVIKNKTDNIPSPRIFEPGYTSKDRHAGLGLSNALEIVNKYAGQMIVDIDTTGNDFTFSLMVLKEGQK</sequence>
<evidence type="ECO:0000259" key="2">
    <source>
        <dbReference type="SMART" id="SM00387"/>
    </source>
</evidence>
<feature type="transmembrane region" description="Helical" evidence="1">
    <location>
        <begin position="6"/>
        <end position="24"/>
    </location>
</feature>
<keyword evidence="4" id="KW-1185">Reference proteome</keyword>
<reference evidence="3 4" key="1">
    <citation type="submission" date="2019-08" db="EMBL/GenBank/DDBJ databases">
        <title>In-depth cultivation of the pig gut microbiome towards novel bacterial diversity and tailored functional studies.</title>
        <authorList>
            <person name="Wylensek D."/>
            <person name="Hitch T.C.A."/>
            <person name="Clavel T."/>
        </authorList>
    </citation>
    <scope>NUCLEOTIDE SEQUENCE [LARGE SCALE GENOMIC DNA]</scope>
    <source>
        <strain evidence="3 4">Bifido-178-WT-2B</strain>
    </source>
</reference>
<comment type="caution">
    <text evidence="3">The sequence shown here is derived from an EMBL/GenBank/DDBJ whole genome shotgun (WGS) entry which is preliminary data.</text>
</comment>
<evidence type="ECO:0000313" key="3">
    <source>
        <dbReference type="EMBL" id="MST86795.1"/>
    </source>
</evidence>
<name>A0A6A8MAP3_9LACO</name>
<dbReference type="EMBL" id="VUMX01000007">
    <property type="protein sequence ID" value="MST86795.1"/>
    <property type="molecule type" value="Genomic_DNA"/>
</dbReference>
<protein>
    <submittedName>
        <fullName evidence="3">GHKL domain-containing protein</fullName>
    </submittedName>
</protein>
<dbReference type="InterPro" id="IPR003594">
    <property type="entry name" value="HATPase_dom"/>
</dbReference>
<evidence type="ECO:0000313" key="4">
    <source>
        <dbReference type="Proteomes" id="UP000438120"/>
    </source>
</evidence>
<proteinExistence type="predicted"/>
<dbReference type="OrthoDB" id="2235311at2"/>
<dbReference type="RefSeq" id="WP_154547916.1">
    <property type="nucleotide sequence ID" value="NZ_VUMX01000007.1"/>
</dbReference>
<keyword evidence="1" id="KW-1133">Transmembrane helix</keyword>
<dbReference type="SUPFAM" id="SSF55874">
    <property type="entry name" value="ATPase domain of HSP90 chaperone/DNA topoisomerase II/histidine kinase"/>
    <property type="match status" value="1"/>
</dbReference>
<dbReference type="InterPro" id="IPR036890">
    <property type="entry name" value="HATPase_C_sf"/>
</dbReference>
<keyword evidence="1" id="KW-0472">Membrane</keyword>
<feature type="transmembrane region" description="Helical" evidence="1">
    <location>
        <begin position="151"/>
        <end position="173"/>
    </location>
</feature>
<dbReference type="GO" id="GO:0042802">
    <property type="term" value="F:identical protein binding"/>
    <property type="evidence" value="ECO:0007669"/>
    <property type="project" value="TreeGrafter"/>
</dbReference>
<dbReference type="InterPro" id="IPR032834">
    <property type="entry name" value="NatK-like_C"/>
</dbReference>
<keyword evidence="1" id="KW-0812">Transmembrane</keyword>
<dbReference type="PANTHER" id="PTHR40448">
    <property type="entry name" value="TWO-COMPONENT SENSOR HISTIDINE KINASE"/>
    <property type="match status" value="1"/>
</dbReference>
<dbReference type="Proteomes" id="UP000438120">
    <property type="component" value="Unassembled WGS sequence"/>
</dbReference>
<accession>A0A6A8MAP3</accession>
<feature type="transmembrane region" description="Helical" evidence="1">
    <location>
        <begin position="179"/>
        <end position="199"/>
    </location>
</feature>
<evidence type="ECO:0000256" key="1">
    <source>
        <dbReference type="SAM" id="Phobius"/>
    </source>
</evidence>
<gene>
    <name evidence="3" type="ORF">FYJ62_03860</name>
</gene>